<keyword evidence="3" id="KW-1185">Reference proteome</keyword>
<protein>
    <submittedName>
        <fullName evidence="2">Uncharacterized protein</fullName>
    </submittedName>
</protein>
<organism evidence="2 3">
    <name type="scientific">Nocardia bovistercoris</name>
    <dbReference type="NCBI Taxonomy" id="2785916"/>
    <lineage>
        <taxon>Bacteria</taxon>
        <taxon>Bacillati</taxon>
        <taxon>Actinomycetota</taxon>
        <taxon>Actinomycetes</taxon>
        <taxon>Mycobacteriales</taxon>
        <taxon>Nocardiaceae</taxon>
        <taxon>Nocardia</taxon>
    </lineage>
</organism>
<evidence type="ECO:0000313" key="3">
    <source>
        <dbReference type="Proteomes" id="UP000655751"/>
    </source>
</evidence>
<evidence type="ECO:0000256" key="1">
    <source>
        <dbReference type="SAM" id="MobiDB-lite"/>
    </source>
</evidence>
<evidence type="ECO:0000313" key="2">
    <source>
        <dbReference type="EMBL" id="MBH0776132.1"/>
    </source>
</evidence>
<accession>A0A931I9D8</accession>
<feature type="region of interest" description="Disordered" evidence="1">
    <location>
        <begin position="41"/>
        <end position="60"/>
    </location>
</feature>
<dbReference type="EMBL" id="JADMLG010000002">
    <property type="protein sequence ID" value="MBH0776132.1"/>
    <property type="molecule type" value="Genomic_DNA"/>
</dbReference>
<comment type="caution">
    <text evidence="2">The sequence shown here is derived from an EMBL/GenBank/DDBJ whole genome shotgun (WGS) entry which is preliminary data.</text>
</comment>
<proteinExistence type="predicted"/>
<gene>
    <name evidence="2" type="ORF">IT779_07530</name>
</gene>
<dbReference type="AlphaFoldDB" id="A0A931I9D8"/>
<sequence>MPKKIGGKIFYTAEETEQLGLRPSAEEIARTEQMFAEWEERKRAAGPAPEGTIPAGFGGRFSDDLAGTEYEGWTRDPGTNQWYDKEGRPVYYDQNRGCYLDESGRQIDSKR</sequence>
<reference evidence="2" key="1">
    <citation type="submission" date="2020-11" db="EMBL/GenBank/DDBJ databases">
        <title>Nocardia NEAU-351.nov., a novel actinomycete isolated from the cow dung.</title>
        <authorList>
            <person name="Zhang X."/>
        </authorList>
    </citation>
    <scope>NUCLEOTIDE SEQUENCE</scope>
    <source>
        <strain evidence="2">NEAU-351</strain>
    </source>
</reference>
<dbReference type="Proteomes" id="UP000655751">
    <property type="component" value="Unassembled WGS sequence"/>
</dbReference>
<dbReference type="RefSeq" id="WP_196148402.1">
    <property type="nucleotide sequence ID" value="NZ_JADMLG010000002.1"/>
</dbReference>
<name>A0A931I9D8_9NOCA</name>